<organism evidence="2 3">
    <name type="scientific">Cellulomonas triticagri</name>
    <dbReference type="NCBI Taxonomy" id="2483352"/>
    <lineage>
        <taxon>Bacteria</taxon>
        <taxon>Bacillati</taxon>
        <taxon>Actinomycetota</taxon>
        <taxon>Actinomycetes</taxon>
        <taxon>Micrococcales</taxon>
        <taxon>Cellulomonadaceae</taxon>
        <taxon>Cellulomonas</taxon>
    </lineage>
</organism>
<evidence type="ECO:0000313" key="3">
    <source>
        <dbReference type="Proteomes" id="UP000269289"/>
    </source>
</evidence>
<name>A0A3M2JVU2_9CELL</name>
<dbReference type="AlphaFoldDB" id="A0A3M2JVU2"/>
<sequence length="112" mass="12503">MHRVLRCRWARVIRGRGHRPAQSASVVQDWPEVQRACYGARRTRCAARRPLPRAHSCAAPTPAPRVHETRPECPQRGHPGRVSCTYASRAQRRPAPPRGCGPALEASRVSAR</sequence>
<dbReference type="EMBL" id="RFFI01000004">
    <property type="protein sequence ID" value="RMI14178.1"/>
    <property type="molecule type" value="Genomic_DNA"/>
</dbReference>
<reference evidence="2 3" key="1">
    <citation type="submission" date="2018-10" db="EMBL/GenBank/DDBJ databases">
        <title>Isolation, diversity and antifungal activity of actinobacteria from wheat.</title>
        <authorList>
            <person name="Han C."/>
        </authorList>
    </citation>
    <scope>NUCLEOTIDE SEQUENCE [LARGE SCALE GENOMIC DNA]</scope>
    <source>
        <strain evidence="2 3">NEAU-YY56</strain>
    </source>
</reference>
<proteinExistence type="predicted"/>
<accession>A0A3M2JVU2</accession>
<keyword evidence="3" id="KW-1185">Reference proteome</keyword>
<gene>
    <name evidence="2" type="ORF">EBM89_01565</name>
</gene>
<evidence type="ECO:0000256" key="1">
    <source>
        <dbReference type="SAM" id="MobiDB-lite"/>
    </source>
</evidence>
<evidence type="ECO:0000313" key="2">
    <source>
        <dbReference type="EMBL" id="RMI14178.1"/>
    </source>
</evidence>
<protein>
    <submittedName>
        <fullName evidence="2">Uncharacterized protein</fullName>
    </submittedName>
</protein>
<feature type="compositionally biased region" description="Basic and acidic residues" evidence="1">
    <location>
        <begin position="65"/>
        <end position="75"/>
    </location>
</feature>
<feature type="region of interest" description="Disordered" evidence="1">
    <location>
        <begin position="50"/>
        <end position="112"/>
    </location>
</feature>
<comment type="caution">
    <text evidence="2">The sequence shown here is derived from an EMBL/GenBank/DDBJ whole genome shotgun (WGS) entry which is preliminary data.</text>
</comment>
<dbReference type="Proteomes" id="UP000269289">
    <property type="component" value="Unassembled WGS sequence"/>
</dbReference>